<feature type="domain" description="Sushi" evidence="7">
    <location>
        <begin position="962"/>
        <end position="1031"/>
    </location>
</feature>
<feature type="disulfide bond" evidence="5">
    <location>
        <begin position="1263"/>
        <end position="1306"/>
    </location>
</feature>
<evidence type="ECO:0000256" key="2">
    <source>
        <dbReference type="ARBA" id="ARBA00022737"/>
    </source>
</evidence>
<dbReference type="GO" id="GO:0005576">
    <property type="term" value="C:extracellular region"/>
    <property type="evidence" value="ECO:0007669"/>
    <property type="project" value="InterPro"/>
</dbReference>
<dbReference type="GO" id="GO:0030414">
    <property type="term" value="F:peptidase inhibitor activity"/>
    <property type="evidence" value="ECO:0007669"/>
    <property type="project" value="InterPro"/>
</dbReference>
<feature type="domain" description="Sushi" evidence="7">
    <location>
        <begin position="1202"/>
        <end position="1260"/>
    </location>
</feature>
<feature type="disulfide bond" evidence="5">
    <location>
        <begin position="378"/>
        <end position="405"/>
    </location>
</feature>
<accession>A0A8S1EIM4</accession>
<dbReference type="PROSITE" id="PS50923">
    <property type="entry name" value="SUSHI"/>
    <property type="match status" value="11"/>
</dbReference>
<feature type="disulfide bond" evidence="5">
    <location>
        <begin position="572"/>
        <end position="599"/>
    </location>
</feature>
<dbReference type="Pfam" id="PF00095">
    <property type="entry name" value="WAP"/>
    <property type="match status" value="1"/>
</dbReference>
<name>A0A8S1EIM4_9PELO</name>
<feature type="domain" description="Sushi" evidence="7">
    <location>
        <begin position="234"/>
        <end position="291"/>
    </location>
</feature>
<feature type="domain" description="Sushi" evidence="7">
    <location>
        <begin position="165"/>
        <end position="233"/>
    </location>
</feature>
<comment type="caution">
    <text evidence="9">The sequence shown here is derived from an EMBL/GenBank/DDBJ whole genome shotgun (WGS) entry which is preliminary data.</text>
</comment>
<dbReference type="InterPro" id="IPR035976">
    <property type="entry name" value="Sushi/SCR/CCP_sf"/>
</dbReference>
<feature type="domain" description="Sushi" evidence="7">
    <location>
        <begin position="1142"/>
        <end position="1201"/>
    </location>
</feature>
<evidence type="ECO:0000256" key="3">
    <source>
        <dbReference type="ARBA" id="ARBA00023157"/>
    </source>
</evidence>
<organism evidence="9 10">
    <name type="scientific">Caenorhabditis bovis</name>
    <dbReference type="NCBI Taxonomy" id="2654633"/>
    <lineage>
        <taxon>Eukaryota</taxon>
        <taxon>Metazoa</taxon>
        <taxon>Ecdysozoa</taxon>
        <taxon>Nematoda</taxon>
        <taxon>Chromadorea</taxon>
        <taxon>Rhabditida</taxon>
        <taxon>Rhabditina</taxon>
        <taxon>Rhabditomorpha</taxon>
        <taxon>Rhabditoidea</taxon>
        <taxon>Rhabditidae</taxon>
        <taxon>Peloderinae</taxon>
        <taxon>Caenorhabditis</taxon>
    </lineage>
</organism>
<feature type="domain" description="Sushi" evidence="7">
    <location>
        <begin position="350"/>
        <end position="407"/>
    </location>
</feature>
<feature type="disulfide bond" evidence="5">
    <location>
        <begin position="320"/>
        <end position="347"/>
    </location>
</feature>
<dbReference type="InterPro" id="IPR050350">
    <property type="entry name" value="Compl-Cell_Adhes-Reg"/>
</dbReference>
<evidence type="ECO:0000256" key="5">
    <source>
        <dbReference type="PROSITE-ProRule" id="PRU00302"/>
    </source>
</evidence>
<feature type="domain" description="Sushi" evidence="7">
    <location>
        <begin position="1322"/>
        <end position="1382"/>
    </location>
</feature>
<keyword evidence="6" id="KW-0472">Membrane</keyword>
<feature type="domain" description="Sushi" evidence="7">
    <location>
        <begin position="527"/>
        <end position="601"/>
    </location>
</feature>
<feature type="domain" description="Sushi" evidence="7">
    <location>
        <begin position="105"/>
        <end position="163"/>
    </location>
</feature>
<dbReference type="CDD" id="cd00033">
    <property type="entry name" value="CCP"/>
    <property type="match status" value="9"/>
</dbReference>
<feature type="disulfide bond" evidence="5">
    <location>
        <begin position="1231"/>
        <end position="1258"/>
    </location>
</feature>
<sequence>MGLEPINQSIPQVSAGEKLLATMLTLSLFLLDAYFFMRLLRNSAIFIILISCIIPLSCALSCPEVISSQRPKHCKKECVSDDDCKKHKRCMCDGECGLSCVNPAAMCHPLPNIENGFIRTAGELRFGSNAEYGCNKGFILVGASQRRCQGNREWSSSQPVCRLQLKCGPPPEIPFAVHDGSSFSGEYDLDAEVTYNCIPGYHKFNAKGLSISKCLLNRKNVAQWFGPDLRCRARACPDPGVIENGEREGDVFEYPHYVKFSCNPGFLLVGSATRQCSSNGEWTNEAAVCKPSECPRPQSPIHGKVVGSSLTYQSIVSYSCDHGYRLAGQMQRICLAEGIWGGNEPTCEEIRCPAFPSLPNGYIEGSETGFGAVAIFRCLETMTHEGASKAKCMEDGQWSAPMPKCLASCRVPKIPNGRIRDKSVGQLIASGAKVYVECNKQHEANIDEKLICNNSTWSHVPVCSPLSCHSWPPRVAHARILFSKSSHGSIAKYECMNGYHPNQHNQIIKCLYGEWIREGPLLKCLPSWCEHPSKTYGSFPGGQILLEGILGAYEFQSYIQKVEEGRAISFQCSKGNYLIGAPKATCVNGEWMPKLSPKCVSQTHPMIEGKILWDRRKKRNVDEADTNNYRSTIGNCATVFDKPERLLMRHSENGITVICREGYEFASEVIDGKSKCINGRWVPEIAECIPKSCRVPIRLHVFFLKAGTSQILQSNDVVEDGTIAQMACLRGYHLNGNGILECSKGVIKETLGHCTPQECILPEIIVGKYSTTNNTIKNGESIELICSESNITISCSQGNLSPNPSCYVKPEDRKFCVAPQDSTSALIYRYQGLKKVIIDSYQSAYPNGTVFQFKCNDREEAGGMECINGEWVSNLLPCILGNISTWKIPHNDEMCSPLELEPNQKIFNIDNYIADENHRFPHGTILHVGCLTSTHIEESVAIKCRRGRWGVKKRLNCSKIETTCELQMNINSHIVIFDTKRKETVLFNQHFENGDKLQFRCVNIGTERLQGKPELTCHNGKWSGTIPYCIPIHASATSVPIKYSVTHGTHAISPKGDLVVSRASNVLLTCLTEKTANDPMWKVTSTYRSYPTQWTKAKTRDHDDIDGFEISIASAQPFDSGLLHCVLPNGARNTFKILVTENRCEFPGSSTNLHVHLSTTSLFVGTVAQFSCSTGYTVEGNAVSTCLEDASWSHPVPKCRASLCPVLFVNGSRMSVSVTSYRVGGVAHFKCRKGYTLVGEANLHCTSQGTWSHEVPRCNVVNCPKILPPENGHIIGEPRERYTKGDIVLFSCFTNYMLTGGDFSVCQADGRWSEIKTKCDGYCRHPGRPDNGATTTIAKDYYSVGEKIVFYCPSPKYKLSSDNVLVCISPGKWSRKLPLCLPSSP</sequence>
<gene>
    <name evidence="9" type="ORF">CBOVIS_LOCUS2561</name>
</gene>
<keyword evidence="6" id="KW-0812">Transmembrane</keyword>
<dbReference type="Gene3D" id="2.10.70.10">
    <property type="entry name" value="Complement Module, domain 1"/>
    <property type="match status" value="14"/>
</dbReference>
<feature type="transmembrane region" description="Helical" evidence="6">
    <location>
        <begin position="44"/>
        <end position="66"/>
    </location>
</feature>
<keyword evidence="1 5" id="KW-0768">Sushi</keyword>
<dbReference type="InterPro" id="IPR000436">
    <property type="entry name" value="Sushi_SCR_CCP_dom"/>
</dbReference>
<evidence type="ECO:0000313" key="9">
    <source>
        <dbReference type="EMBL" id="CAB3399437.1"/>
    </source>
</evidence>
<keyword evidence="10" id="KW-1185">Reference proteome</keyword>
<keyword evidence="6" id="KW-1133">Transmembrane helix</keyword>
<comment type="caution">
    <text evidence="5">Lacks conserved residue(s) required for the propagation of feature annotation.</text>
</comment>
<dbReference type="InterPro" id="IPR008197">
    <property type="entry name" value="WAP_dom"/>
</dbReference>
<dbReference type="SUPFAM" id="SSF57535">
    <property type="entry name" value="Complement control module/SCR domain"/>
    <property type="match status" value="13"/>
</dbReference>
<feature type="disulfide bond" evidence="5">
    <location>
        <begin position="1172"/>
        <end position="1199"/>
    </location>
</feature>
<feature type="disulfide bond" evidence="5">
    <location>
        <begin position="134"/>
        <end position="161"/>
    </location>
</feature>
<evidence type="ECO:0000256" key="4">
    <source>
        <dbReference type="ARBA" id="ARBA00023180"/>
    </source>
</evidence>
<proteinExistence type="predicted"/>
<feature type="domain" description="Sushi" evidence="7">
    <location>
        <begin position="292"/>
        <end position="349"/>
    </location>
</feature>
<dbReference type="Pfam" id="PF00084">
    <property type="entry name" value="Sushi"/>
    <property type="match status" value="10"/>
</dbReference>
<evidence type="ECO:0000259" key="7">
    <source>
        <dbReference type="PROSITE" id="PS50923"/>
    </source>
</evidence>
<feature type="disulfide bond" evidence="5">
    <location>
        <begin position="1292"/>
        <end position="1319"/>
    </location>
</feature>
<dbReference type="EMBL" id="CADEPM010000002">
    <property type="protein sequence ID" value="CAB3399437.1"/>
    <property type="molecule type" value="Genomic_DNA"/>
</dbReference>
<feature type="domain" description="WAP" evidence="8">
    <location>
        <begin position="55"/>
        <end position="104"/>
    </location>
</feature>
<reference evidence="9 10" key="1">
    <citation type="submission" date="2020-04" db="EMBL/GenBank/DDBJ databases">
        <authorList>
            <person name="Laetsch R D."/>
            <person name="Stevens L."/>
            <person name="Kumar S."/>
            <person name="Blaxter L. M."/>
        </authorList>
    </citation>
    <scope>NUCLEOTIDE SEQUENCE [LARGE SCALE GENOMIC DNA]</scope>
</reference>
<evidence type="ECO:0000256" key="1">
    <source>
        <dbReference type="ARBA" id="ARBA00022659"/>
    </source>
</evidence>
<feature type="domain" description="Sushi" evidence="7">
    <location>
        <begin position="1261"/>
        <end position="1321"/>
    </location>
</feature>
<dbReference type="PANTHER" id="PTHR19325:SF558">
    <property type="entry name" value="PROTEIN LEV-9"/>
    <property type="match status" value="1"/>
</dbReference>
<keyword evidence="2" id="KW-0677">Repeat</keyword>
<evidence type="ECO:0000313" key="10">
    <source>
        <dbReference type="Proteomes" id="UP000494206"/>
    </source>
</evidence>
<dbReference type="PANTHER" id="PTHR19325">
    <property type="entry name" value="COMPLEMENT COMPONENT-RELATED SUSHI DOMAIN-CONTAINING"/>
    <property type="match status" value="1"/>
</dbReference>
<feature type="transmembrane region" description="Helical" evidence="6">
    <location>
        <begin position="20"/>
        <end position="37"/>
    </location>
</feature>
<evidence type="ECO:0000256" key="6">
    <source>
        <dbReference type="SAM" id="Phobius"/>
    </source>
</evidence>
<protein>
    <submittedName>
        <fullName evidence="9">Uncharacterized protein</fullName>
    </submittedName>
</protein>
<dbReference type="Proteomes" id="UP000494206">
    <property type="component" value="Unassembled WGS sequence"/>
</dbReference>
<dbReference type="PROSITE" id="PS51390">
    <property type="entry name" value="WAP"/>
    <property type="match status" value="1"/>
</dbReference>
<dbReference type="OrthoDB" id="9991441at2759"/>
<evidence type="ECO:0000259" key="8">
    <source>
        <dbReference type="PROSITE" id="PS51390"/>
    </source>
</evidence>
<keyword evidence="3 5" id="KW-1015">Disulfide bond</keyword>
<keyword evidence="4" id="KW-0325">Glycoprotein</keyword>
<dbReference type="SMART" id="SM00032">
    <property type="entry name" value="CCP"/>
    <property type="match status" value="17"/>
</dbReference>
<feature type="disulfide bond" evidence="5">
    <location>
        <begin position="262"/>
        <end position="289"/>
    </location>
</feature>